<sequence>MVSYDPPFGYSLRVNGSCPERTKQCRATWDGFVACCPWESTCKVSDNNKNPICCPNEADCREPLFRIAHCANASWTMYEHYGLFCCKEEDQGFWTSKKKYNDSVGCAKQPEGASHTILNPIVQTISSTTFTYPRIATSTSTATSTSASAPHTSETSTSDYVSSSDDDPRGAIAGIVVGCVAGVALIAALAWYLLRRRRQKKQFGPGSDLQPPPGYRKNPESLPQGELTELPSSPPSQAVHEVHELPETTETR</sequence>
<proteinExistence type="predicted"/>
<feature type="transmembrane region" description="Helical" evidence="6">
    <location>
        <begin position="171"/>
        <end position="194"/>
    </location>
</feature>
<evidence type="ECO:0000256" key="5">
    <source>
        <dbReference type="SAM" id="MobiDB-lite"/>
    </source>
</evidence>
<organism evidence="7 8">
    <name type="scientific">Aspergillus oryzae</name>
    <name type="common">Yellow koji mold</name>
    <dbReference type="NCBI Taxonomy" id="5062"/>
    <lineage>
        <taxon>Eukaryota</taxon>
        <taxon>Fungi</taxon>
        <taxon>Dikarya</taxon>
        <taxon>Ascomycota</taxon>
        <taxon>Pezizomycotina</taxon>
        <taxon>Eurotiomycetes</taxon>
        <taxon>Eurotiomycetidae</taxon>
        <taxon>Eurotiales</taxon>
        <taxon>Aspergillaceae</taxon>
        <taxon>Aspergillus</taxon>
        <taxon>Aspergillus subgen. Circumdati</taxon>
    </lineage>
</organism>
<feature type="region of interest" description="Disordered" evidence="5">
    <location>
        <begin position="141"/>
        <end position="165"/>
    </location>
</feature>
<comment type="caution">
    <text evidence="7">The sequence shown here is derived from an EMBL/GenBank/DDBJ whole genome shotgun (WGS) entry which is preliminary data.</text>
</comment>
<dbReference type="EMBL" id="MKZY01000006">
    <property type="protein sequence ID" value="OOO07480.1"/>
    <property type="molecule type" value="Genomic_DNA"/>
</dbReference>
<dbReference type="PANTHER" id="PTHR15549">
    <property type="entry name" value="PAIRED IMMUNOGLOBULIN-LIKE TYPE 2 RECEPTOR"/>
    <property type="match status" value="1"/>
</dbReference>
<evidence type="ECO:0000256" key="6">
    <source>
        <dbReference type="SAM" id="Phobius"/>
    </source>
</evidence>
<dbReference type="OrthoDB" id="4779287at2759"/>
<dbReference type="Proteomes" id="UP000190312">
    <property type="component" value="Unassembled WGS sequence"/>
</dbReference>
<protein>
    <submittedName>
        <fullName evidence="7">Glycophorin</fullName>
    </submittedName>
</protein>
<feature type="compositionally biased region" description="Basic and acidic residues" evidence="5">
    <location>
        <begin position="240"/>
        <end position="252"/>
    </location>
</feature>
<dbReference type="PANTHER" id="PTHR15549:SF27">
    <property type="entry name" value="CHITIN-BINDING TYPE-1 DOMAIN-CONTAINING PROTEIN"/>
    <property type="match status" value="1"/>
</dbReference>
<keyword evidence="3 6" id="KW-1133">Transmembrane helix</keyword>
<dbReference type="GO" id="GO:0016020">
    <property type="term" value="C:membrane"/>
    <property type="evidence" value="ECO:0007669"/>
    <property type="project" value="UniProtKB-SubCell"/>
</dbReference>
<dbReference type="eggNOG" id="ENOG502S35T">
    <property type="taxonomic scope" value="Eukaryota"/>
</dbReference>
<reference evidence="7 8" key="1">
    <citation type="submission" date="2016-10" db="EMBL/GenBank/DDBJ databases">
        <title>Genome sequencing of Aspergillus oryzae BCC7051.</title>
        <authorList>
            <person name="Thammarongtham C."/>
            <person name="Vorapreeda T."/>
            <person name="Nookaew I."/>
            <person name="Srisuk T."/>
            <person name="Land M."/>
            <person name="Jeennor S."/>
            <person name="Laoteng K."/>
        </authorList>
    </citation>
    <scope>NUCLEOTIDE SEQUENCE [LARGE SCALE GENOMIC DNA]</scope>
    <source>
        <strain evidence="7 8">BCC7051</strain>
    </source>
</reference>
<feature type="region of interest" description="Disordered" evidence="5">
    <location>
        <begin position="202"/>
        <end position="252"/>
    </location>
</feature>
<keyword evidence="4 6" id="KW-0472">Membrane</keyword>
<comment type="subcellular location">
    <subcellularLocation>
        <location evidence="1">Membrane</location>
        <topology evidence="1">Single-pass membrane protein</topology>
    </subcellularLocation>
</comment>
<evidence type="ECO:0000256" key="2">
    <source>
        <dbReference type="ARBA" id="ARBA00022692"/>
    </source>
</evidence>
<dbReference type="CDD" id="cd12087">
    <property type="entry name" value="TM_EGFR-like"/>
    <property type="match status" value="1"/>
</dbReference>
<evidence type="ECO:0000256" key="1">
    <source>
        <dbReference type="ARBA" id="ARBA00004167"/>
    </source>
</evidence>
<accession>A0A1S9DEL2</accession>
<gene>
    <name evidence="7" type="ORF">OAory_01039800</name>
</gene>
<name>A0A1S9DEL2_ASPOZ</name>
<dbReference type="VEuPathDB" id="FungiDB:AO090010000191"/>
<evidence type="ECO:0000256" key="4">
    <source>
        <dbReference type="ARBA" id="ARBA00023136"/>
    </source>
</evidence>
<evidence type="ECO:0000256" key="3">
    <source>
        <dbReference type="ARBA" id="ARBA00022989"/>
    </source>
</evidence>
<dbReference type="AlphaFoldDB" id="A0A1S9DEL2"/>
<keyword evidence="2 6" id="KW-0812">Transmembrane</keyword>
<feature type="compositionally biased region" description="Low complexity" evidence="5">
    <location>
        <begin position="141"/>
        <end position="163"/>
    </location>
</feature>
<evidence type="ECO:0000313" key="8">
    <source>
        <dbReference type="Proteomes" id="UP000190312"/>
    </source>
</evidence>
<evidence type="ECO:0000313" key="7">
    <source>
        <dbReference type="EMBL" id="OOO07480.1"/>
    </source>
</evidence>
<dbReference type="InterPro" id="IPR051694">
    <property type="entry name" value="Immunoregulatory_rcpt-like"/>
</dbReference>
<dbReference type="GO" id="GO:0071944">
    <property type="term" value="C:cell periphery"/>
    <property type="evidence" value="ECO:0007669"/>
    <property type="project" value="UniProtKB-ARBA"/>
</dbReference>